<organism evidence="1 2">
    <name type="scientific">Thauera aminoaromatica S2</name>
    <dbReference type="NCBI Taxonomy" id="1234381"/>
    <lineage>
        <taxon>Bacteria</taxon>
        <taxon>Pseudomonadati</taxon>
        <taxon>Pseudomonadota</taxon>
        <taxon>Betaproteobacteria</taxon>
        <taxon>Rhodocyclales</taxon>
        <taxon>Zoogloeaceae</taxon>
        <taxon>Thauera</taxon>
    </lineage>
</organism>
<protein>
    <recommendedName>
        <fullName evidence="3">PD-(D/E)XK motif protein</fullName>
    </recommendedName>
</protein>
<dbReference type="InterPro" id="IPR025534">
    <property type="entry name" value="DUF4420"/>
</dbReference>
<reference evidence="1 2" key="1">
    <citation type="submission" date="2012-09" db="EMBL/GenBank/DDBJ databases">
        <title>Draft Genome Sequences of 6 Strains from Genus Thauera.</title>
        <authorList>
            <person name="Liu B."/>
            <person name="Shapleigh J.P."/>
            <person name="Frostegard A.H."/>
        </authorList>
    </citation>
    <scope>NUCLEOTIDE SEQUENCE [LARGE SCALE GENOMIC DNA]</scope>
    <source>
        <strain evidence="1 2">S2</strain>
    </source>
</reference>
<name>N6YVT8_THASP</name>
<evidence type="ECO:0000313" key="2">
    <source>
        <dbReference type="Proteomes" id="UP000013042"/>
    </source>
</evidence>
<dbReference type="Proteomes" id="UP000013042">
    <property type="component" value="Unassembled WGS sequence"/>
</dbReference>
<dbReference type="AlphaFoldDB" id="N6YVT8"/>
<evidence type="ECO:0008006" key="3">
    <source>
        <dbReference type="Google" id="ProtNLM"/>
    </source>
</evidence>
<accession>N6YVT8</accession>
<sequence length="274" mass="29400">MPRIPLGLRHMQVEFDVECTVRDTNGDAAPTRVSATFCRAACDPGTPGLHPLFVHALAGAVENLPAELSPGEVDHFFDDAVELFRAFAAPARTSVLGLWGELFLIAASPCRETLLAGWHVSPDQAFDFAFPNAFVEVKTTARHNRQHEFALTQLRNTHLPVFIASIVAEQSDAGESVFDLAATIQDGLAPANHAKLWRLVAESVGGDAEGAADLRFLRAAAVNSLRFYAAAALPAPEVPAAVTPCISAVRFSLDLDRAPTLAPISASEVWQKLK</sequence>
<comment type="caution">
    <text evidence="1">The sequence shown here is derived from an EMBL/GenBank/DDBJ whole genome shotgun (WGS) entry which is preliminary data.</text>
</comment>
<evidence type="ECO:0000313" key="1">
    <source>
        <dbReference type="EMBL" id="ENO84074.1"/>
    </source>
</evidence>
<dbReference type="EMBL" id="AMXD01000099">
    <property type="protein sequence ID" value="ENO84074.1"/>
    <property type="molecule type" value="Genomic_DNA"/>
</dbReference>
<proteinExistence type="predicted"/>
<gene>
    <name evidence="1" type="ORF">C665_14218</name>
</gene>
<dbReference type="Pfam" id="PF14390">
    <property type="entry name" value="DUF4420"/>
    <property type="match status" value="1"/>
</dbReference>